<dbReference type="InterPro" id="IPR034391">
    <property type="entry name" value="AdoMet-like_SPASM_containing"/>
</dbReference>
<comment type="caution">
    <text evidence="9">The sequence shown here is derived from an EMBL/GenBank/DDBJ whole genome shotgun (WGS) entry which is preliminary data.</text>
</comment>
<keyword evidence="4" id="KW-0479">Metal-binding</keyword>
<comment type="cofactor">
    <cofactor evidence="1">
        <name>[4Fe-4S] cluster</name>
        <dbReference type="ChEBI" id="CHEBI:49883"/>
    </cofactor>
</comment>
<evidence type="ECO:0000256" key="4">
    <source>
        <dbReference type="ARBA" id="ARBA00022723"/>
    </source>
</evidence>
<dbReference type="SFLD" id="SFLDS00029">
    <property type="entry name" value="Radical_SAM"/>
    <property type="match status" value="1"/>
</dbReference>
<evidence type="ECO:0000313" key="9">
    <source>
        <dbReference type="EMBL" id="MTV49659.1"/>
    </source>
</evidence>
<dbReference type="InterPro" id="IPR013785">
    <property type="entry name" value="Aldolase_TIM"/>
</dbReference>
<dbReference type="CDD" id="cd01335">
    <property type="entry name" value="Radical_SAM"/>
    <property type="match status" value="1"/>
</dbReference>
<dbReference type="SUPFAM" id="SSF102114">
    <property type="entry name" value="Radical SAM enzymes"/>
    <property type="match status" value="1"/>
</dbReference>
<dbReference type="SFLD" id="SFLDG01067">
    <property type="entry name" value="SPASM/twitch_domain_containing"/>
    <property type="match status" value="1"/>
</dbReference>
<feature type="domain" description="4Fe4S-binding SPASM" evidence="8">
    <location>
        <begin position="339"/>
        <end position="405"/>
    </location>
</feature>
<dbReference type="EMBL" id="WNKU01000013">
    <property type="protein sequence ID" value="MTV49659.1"/>
    <property type="molecule type" value="Genomic_DNA"/>
</dbReference>
<keyword evidence="6" id="KW-0411">Iron-sulfur</keyword>
<protein>
    <submittedName>
        <fullName evidence="9">Uncharacterized protein</fullName>
    </submittedName>
</protein>
<evidence type="ECO:0000256" key="3">
    <source>
        <dbReference type="ARBA" id="ARBA00022691"/>
    </source>
</evidence>
<gene>
    <name evidence="9" type="ORF">GJ688_11805</name>
</gene>
<dbReference type="GO" id="GO:0046872">
    <property type="term" value="F:metal ion binding"/>
    <property type="evidence" value="ECO:0007669"/>
    <property type="project" value="UniProtKB-KW"/>
</dbReference>
<dbReference type="PANTHER" id="PTHR11228">
    <property type="entry name" value="RADICAL SAM DOMAIN PROTEIN"/>
    <property type="match status" value="1"/>
</dbReference>
<feature type="domain" description="Radical SAM core" evidence="7">
    <location>
        <begin position="108"/>
        <end position="230"/>
    </location>
</feature>
<dbReference type="InterPro" id="IPR007197">
    <property type="entry name" value="rSAM"/>
</dbReference>
<keyword evidence="3" id="KW-0949">S-adenosyl-L-methionine</keyword>
<dbReference type="Proteomes" id="UP000430670">
    <property type="component" value="Unassembled WGS sequence"/>
</dbReference>
<evidence type="ECO:0000256" key="1">
    <source>
        <dbReference type="ARBA" id="ARBA00001966"/>
    </source>
</evidence>
<dbReference type="SFLD" id="SFLDG01387">
    <property type="entry name" value="BtrN-like_SPASM_domain_contain"/>
    <property type="match status" value="1"/>
</dbReference>
<evidence type="ECO:0000256" key="6">
    <source>
        <dbReference type="ARBA" id="ARBA00023014"/>
    </source>
</evidence>
<dbReference type="Pfam" id="PF13186">
    <property type="entry name" value="SPASM"/>
    <property type="match status" value="1"/>
</dbReference>
<dbReference type="InterPro" id="IPR050377">
    <property type="entry name" value="Radical_SAM_PqqE_MftC-like"/>
</dbReference>
<keyword evidence="5" id="KW-0408">Iron</keyword>
<dbReference type="InterPro" id="IPR023885">
    <property type="entry name" value="4Fe4S-binding_SPASM_dom"/>
</dbReference>
<dbReference type="GO" id="GO:0003824">
    <property type="term" value="F:catalytic activity"/>
    <property type="evidence" value="ECO:0007669"/>
    <property type="project" value="InterPro"/>
</dbReference>
<evidence type="ECO:0000259" key="8">
    <source>
        <dbReference type="Pfam" id="PF13186"/>
    </source>
</evidence>
<keyword evidence="10" id="KW-1185">Reference proteome</keyword>
<dbReference type="InterPro" id="IPR058240">
    <property type="entry name" value="rSAM_sf"/>
</dbReference>
<dbReference type="RefSeq" id="WP_155476757.1">
    <property type="nucleotide sequence ID" value="NZ_WNKU01000013.1"/>
</dbReference>
<name>A0A6I3SL63_HELMO</name>
<proteinExistence type="predicted"/>
<dbReference type="Pfam" id="PF04055">
    <property type="entry name" value="Radical_SAM"/>
    <property type="match status" value="1"/>
</dbReference>
<sequence>MRYLLYGSQGFAEHVVDALTEKNEQFASLTDRSQITAIVDHELSQLGRQVREFTVQEATPRLLRDIPFDKVIIATLDYPKAIEQLQHSGCTMDKIETNLFWEPFFLQMEPTTYCNYSCGSCSRSMLPPGRANHHLNMEDFYSVMGQFPRVKRVQLQGLGEPLLNPSLSRMVKYLRERNINTSITTNGSIKIQREMLDHLDKLIFSIDSTEPERFQQLRPGGNWTKIRAHIAEAWAYRQKQSERPLRLVYNFVVSAGNHDDMDGLCYFATQLPPDEVHIHLAENWLISSQEGYKNSRFFAEAAFAIEEQVIDKVETLRSLLGQIGVTVTYTGGQRRKEACWWPFAGIFISCDGYVTPCCIRMHPEVFHLGNGLSGDFRQIWFGEKYQSFRQGMVSSSENGICDDCPR</sequence>
<dbReference type="OrthoDB" id="9810775at2"/>
<evidence type="ECO:0000256" key="2">
    <source>
        <dbReference type="ARBA" id="ARBA00022485"/>
    </source>
</evidence>
<dbReference type="GO" id="GO:0051536">
    <property type="term" value="F:iron-sulfur cluster binding"/>
    <property type="evidence" value="ECO:0007669"/>
    <property type="project" value="UniProtKB-KW"/>
</dbReference>
<organism evidence="9 10">
    <name type="scientific">Heliobacterium mobile</name>
    <name type="common">Heliobacillus mobilis</name>
    <dbReference type="NCBI Taxonomy" id="28064"/>
    <lineage>
        <taxon>Bacteria</taxon>
        <taxon>Bacillati</taxon>
        <taxon>Bacillota</taxon>
        <taxon>Clostridia</taxon>
        <taxon>Eubacteriales</taxon>
        <taxon>Heliobacteriaceae</taxon>
        <taxon>Heliobacterium</taxon>
    </lineage>
</organism>
<dbReference type="AlphaFoldDB" id="A0A6I3SL63"/>
<dbReference type="CDD" id="cd21109">
    <property type="entry name" value="SPASM"/>
    <property type="match status" value="1"/>
</dbReference>
<evidence type="ECO:0000256" key="5">
    <source>
        <dbReference type="ARBA" id="ARBA00023004"/>
    </source>
</evidence>
<evidence type="ECO:0000313" key="10">
    <source>
        <dbReference type="Proteomes" id="UP000430670"/>
    </source>
</evidence>
<reference evidence="9 10" key="1">
    <citation type="submission" date="2019-11" db="EMBL/GenBank/DDBJ databases">
        <title>Whole-genome sequence of a the green, strictly anaerobic photosynthetic bacterium Heliobacillus mobilis DSM 6151.</title>
        <authorList>
            <person name="Kyndt J.A."/>
            <person name="Meyer T.E."/>
        </authorList>
    </citation>
    <scope>NUCLEOTIDE SEQUENCE [LARGE SCALE GENOMIC DNA]</scope>
    <source>
        <strain evidence="9 10">DSM 6151</strain>
    </source>
</reference>
<keyword evidence="2" id="KW-0004">4Fe-4S</keyword>
<dbReference type="Gene3D" id="3.20.20.70">
    <property type="entry name" value="Aldolase class I"/>
    <property type="match status" value="1"/>
</dbReference>
<accession>A0A6I3SL63</accession>
<dbReference type="PANTHER" id="PTHR11228:SF7">
    <property type="entry name" value="PQQA PEPTIDE CYCLASE"/>
    <property type="match status" value="1"/>
</dbReference>
<evidence type="ECO:0000259" key="7">
    <source>
        <dbReference type="Pfam" id="PF04055"/>
    </source>
</evidence>